<gene>
    <name evidence="7" type="ORF">UY55_C0002G0224</name>
</gene>
<feature type="domain" description="Rod shape-determining protein MreC beta-barrel core" evidence="6">
    <location>
        <begin position="87"/>
        <end position="227"/>
    </location>
</feature>
<evidence type="ECO:0000259" key="6">
    <source>
        <dbReference type="Pfam" id="PF04085"/>
    </source>
</evidence>
<dbReference type="AlphaFoldDB" id="A0A0G1W8P4"/>
<evidence type="ECO:0000256" key="1">
    <source>
        <dbReference type="ARBA" id="ARBA00009369"/>
    </source>
</evidence>
<evidence type="ECO:0000313" key="8">
    <source>
        <dbReference type="Proteomes" id="UP000034224"/>
    </source>
</evidence>
<dbReference type="InterPro" id="IPR055342">
    <property type="entry name" value="MreC_beta-barrel_core"/>
</dbReference>
<dbReference type="EMBL" id="LCQK01000002">
    <property type="protein sequence ID" value="KKW15166.1"/>
    <property type="molecule type" value="Genomic_DNA"/>
</dbReference>
<dbReference type="Gene3D" id="2.40.10.350">
    <property type="entry name" value="Rod shape-determining protein MreC, domain 2"/>
    <property type="match status" value="1"/>
</dbReference>
<dbReference type="Proteomes" id="UP000034224">
    <property type="component" value="Unassembled WGS sequence"/>
</dbReference>
<reference evidence="7 8" key="1">
    <citation type="journal article" date="2015" name="Nature">
        <title>rRNA introns, odd ribosomes, and small enigmatic genomes across a large radiation of phyla.</title>
        <authorList>
            <person name="Brown C.T."/>
            <person name="Hug L.A."/>
            <person name="Thomas B.C."/>
            <person name="Sharon I."/>
            <person name="Castelle C.J."/>
            <person name="Singh A."/>
            <person name="Wilkins M.J."/>
            <person name="Williams K.H."/>
            <person name="Banfield J.F."/>
        </authorList>
    </citation>
    <scope>NUCLEOTIDE SEQUENCE [LARGE SCALE GENOMIC DNA]</scope>
</reference>
<dbReference type="InterPro" id="IPR042175">
    <property type="entry name" value="Cell/Rod_MreC_2"/>
</dbReference>
<evidence type="ECO:0000256" key="2">
    <source>
        <dbReference type="ARBA" id="ARBA00013855"/>
    </source>
</evidence>
<name>A0A0G1W8P4_9BACT</name>
<accession>A0A0G1W8P4</accession>
<protein>
    <recommendedName>
        <fullName evidence="2">Cell shape-determining protein MreC</fullName>
    </recommendedName>
    <alternativeName>
        <fullName evidence="4">Cell shape protein MreC</fullName>
    </alternativeName>
</protein>
<comment type="caution">
    <text evidence="7">The sequence shown here is derived from an EMBL/GenBank/DDBJ whole genome shotgun (WGS) entry which is preliminary data.</text>
</comment>
<keyword evidence="5" id="KW-1133">Transmembrane helix</keyword>
<dbReference type="PANTHER" id="PTHR34138:SF1">
    <property type="entry name" value="CELL SHAPE-DETERMINING PROTEIN MREC"/>
    <property type="match status" value="1"/>
</dbReference>
<evidence type="ECO:0000313" key="7">
    <source>
        <dbReference type="EMBL" id="KKW15166.1"/>
    </source>
</evidence>
<evidence type="ECO:0000256" key="4">
    <source>
        <dbReference type="ARBA" id="ARBA00032089"/>
    </source>
</evidence>
<dbReference type="InterPro" id="IPR042177">
    <property type="entry name" value="Cell/Rod_1"/>
</dbReference>
<dbReference type="STRING" id="1618665.UY55_C0002G0224"/>
<feature type="transmembrane region" description="Helical" evidence="5">
    <location>
        <begin position="6"/>
        <end position="23"/>
    </location>
</feature>
<dbReference type="PANTHER" id="PTHR34138">
    <property type="entry name" value="CELL SHAPE-DETERMINING PROTEIN MREC"/>
    <property type="match status" value="1"/>
</dbReference>
<dbReference type="Pfam" id="PF04085">
    <property type="entry name" value="MreC"/>
    <property type="match status" value="1"/>
</dbReference>
<dbReference type="InterPro" id="IPR007221">
    <property type="entry name" value="MreC"/>
</dbReference>
<comment type="similarity">
    <text evidence="1">Belongs to the MreC family.</text>
</comment>
<evidence type="ECO:0000256" key="5">
    <source>
        <dbReference type="SAM" id="Phobius"/>
    </source>
</evidence>
<keyword evidence="5" id="KW-0472">Membrane</keyword>
<keyword evidence="5" id="KW-0812">Transmembrane</keyword>
<keyword evidence="3" id="KW-0133">Cell shape</keyword>
<evidence type="ECO:0000256" key="3">
    <source>
        <dbReference type="ARBA" id="ARBA00022960"/>
    </source>
</evidence>
<dbReference type="GO" id="GO:0008360">
    <property type="term" value="P:regulation of cell shape"/>
    <property type="evidence" value="ECO:0007669"/>
    <property type="project" value="UniProtKB-KW"/>
</dbReference>
<organism evidence="7 8">
    <name type="scientific">Candidatus Jorgensenbacteria bacterium GW2011_GWB1_50_10</name>
    <dbReference type="NCBI Taxonomy" id="1618665"/>
    <lineage>
        <taxon>Bacteria</taxon>
        <taxon>Candidatus Joergenseniibacteriota</taxon>
    </lineage>
</organism>
<proteinExistence type="inferred from homology"/>
<sequence>MRSLRFVLPIALILAFLFAVFFYREGINGFLFRSRSLVVGLFDRSFDYAGFLKLKTENEGLRAQIDQLNFRIGLSEAEDYKTAGVYSRYPFNDRRLIVINLGSRDGLKEGMPVFAAEGVILGRITGVKRSQSLVTTIFDPEWRGSVSIGNDTVKALLRGGLPPSVELVSKSAEIKDGESVLNLSPEFPLHAFLGTIQAVSAGVGDVWQKAELQTPYNLDDLNEVLVLTNFP</sequence>
<dbReference type="GO" id="GO:0005886">
    <property type="term" value="C:plasma membrane"/>
    <property type="evidence" value="ECO:0007669"/>
    <property type="project" value="TreeGrafter"/>
</dbReference>
<dbReference type="Gene3D" id="2.40.10.340">
    <property type="entry name" value="Rod shape-determining protein MreC, domain 1"/>
    <property type="match status" value="1"/>
</dbReference>